<reference evidence="2 3" key="1">
    <citation type="journal article" date="2011" name="Genome Res.">
        <title>Chromosome and gene copy number variation allow major structural change between species and strains of Leishmania.</title>
        <authorList>
            <person name="Rogers M.B."/>
            <person name="Hilley J.D."/>
            <person name="Dickens N.J."/>
            <person name="Wilkes J."/>
            <person name="Bates P.A."/>
            <person name="Depledge D.P."/>
            <person name="Harris D."/>
            <person name="Her Y."/>
            <person name="Herzyk P."/>
            <person name="Imamura H."/>
            <person name="Otto T.D."/>
            <person name="Sanders M."/>
            <person name="Seeger K."/>
            <person name="Dujardin J.C."/>
            <person name="Berriman M."/>
            <person name="Smith D.F."/>
            <person name="Hertz-Fowler C."/>
            <person name="Mottram J.C."/>
        </authorList>
    </citation>
    <scope>NUCLEOTIDE SEQUENCE [LARGE SCALE GENOMIC DNA]</scope>
    <source>
        <strain evidence="2 3">MHOM/GT/2001/U1103</strain>
    </source>
</reference>
<dbReference type="OMA" id="PECLYQY"/>
<feature type="region of interest" description="Disordered" evidence="1">
    <location>
        <begin position="510"/>
        <end position="569"/>
    </location>
</feature>
<feature type="compositionally biased region" description="Polar residues" evidence="1">
    <location>
        <begin position="322"/>
        <end position="333"/>
    </location>
</feature>
<dbReference type="Proteomes" id="UP000007259">
    <property type="component" value="Chromosome 24"/>
</dbReference>
<gene>
    <name evidence="2" type="ORF">LMXM_24_0800</name>
</gene>
<feature type="region of interest" description="Disordered" evidence="1">
    <location>
        <begin position="314"/>
        <end position="369"/>
    </location>
</feature>
<feature type="compositionally biased region" description="Polar residues" evidence="1">
    <location>
        <begin position="68"/>
        <end position="81"/>
    </location>
</feature>
<feature type="region of interest" description="Disordered" evidence="1">
    <location>
        <begin position="390"/>
        <end position="472"/>
    </location>
</feature>
<feature type="compositionally biased region" description="Low complexity" evidence="1">
    <location>
        <begin position="539"/>
        <end position="556"/>
    </location>
</feature>
<feature type="compositionally biased region" description="Basic and acidic residues" evidence="1">
    <location>
        <begin position="411"/>
        <end position="423"/>
    </location>
</feature>
<dbReference type="PhylomeDB" id="E9AWS1"/>
<dbReference type="AlphaFoldDB" id="E9AWS1"/>
<feature type="compositionally biased region" description="Basic and acidic residues" evidence="1">
    <location>
        <begin position="512"/>
        <end position="530"/>
    </location>
</feature>
<feature type="region of interest" description="Disordered" evidence="1">
    <location>
        <begin position="62"/>
        <end position="87"/>
    </location>
</feature>
<feature type="compositionally biased region" description="Basic and acidic residues" evidence="1">
    <location>
        <begin position="356"/>
        <end position="365"/>
    </location>
</feature>
<dbReference type="OrthoDB" id="267018at2759"/>
<sequence>MRTHAAARNAAAATHKPHRRSVPLPSSMHVGKAFTLPLAHSKDSRYPSFMAATYFEGRRGRRTFPERNASQISFGDASANSPIEKEEGPVRRQAQASAPVAWQQQQQQRHEQVWPTRRPRGPGTAFAAHIEANGFPAAASRRSACVDVVPECLYQYDTSKLHTHKKLAQMPNRVKQCDRNLQLFLRPEEQVARSAAAAVMLGEWRDRQLFYSRYPSVQAHEHSRDPRMIADVVEAASSPLLHAAPYDRVMMADRRPCLPYAPAAELDDSPLLRRSLSTYRLRRLKHLYQRERNRPREASRSAERDVDAVLEEDARARHGQAAVSTLPSGTTAHPPSHGDVSADVAANVPPLRRRAERSSVRRDDGDGAVYAHPLHGRDWQPWEREYACEAPSAAPRTRSSFHASAPISDSNESRDGHNDRYGGADHAPANSLGSAIPSANWRCASAPHPRQATGSYAEISDSTEVRSEPPRHTTRIGARIAVADAAPQVPHTSAWFAPLRNDRVARQVHRTRSADHARASHALREEKERQAGQLQRHISTTSPAAQGSSSSTTAGARPAETSPAASARTQATVTLADVCTHKQLRTPSLQQRQHWQLAGSAASSTFFPTSSARVQGRGEAALTLRDVCRALNASAVMM</sequence>
<feature type="compositionally biased region" description="Low complexity" evidence="1">
    <location>
        <begin position="1"/>
        <end position="14"/>
    </location>
</feature>
<accession>E9AWS1</accession>
<dbReference type="GeneID" id="13454463"/>
<dbReference type="KEGG" id="lmi:LMXM_24_0800"/>
<feature type="compositionally biased region" description="Polar residues" evidence="1">
    <location>
        <begin position="397"/>
        <end position="410"/>
    </location>
</feature>
<evidence type="ECO:0000256" key="1">
    <source>
        <dbReference type="SAM" id="MobiDB-lite"/>
    </source>
</evidence>
<name>E9AWS1_LEIMU</name>
<dbReference type="VEuPathDB" id="TriTrypDB:LmxM.24.0800"/>
<feature type="region of interest" description="Disordered" evidence="1">
    <location>
        <begin position="1"/>
        <end position="26"/>
    </location>
</feature>
<organism evidence="2 3">
    <name type="scientific">Leishmania mexicana (strain MHOM/GT/2001/U1103)</name>
    <dbReference type="NCBI Taxonomy" id="929439"/>
    <lineage>
        <taxon>Eukaryota</taxon>
        <taxon>Discoba</taxon>
        <taxon>Euglenozoa</taxon>
        <taxon>Kinetoplastea</taxon>
        <taxon>Metakinetoplastina</taxon>
        <taxon>Trypanosomatida</taxon>
        <taxon>Trypanosomatidae</taxon>
        <taxon>Leishmaniinae</taxon>
        <taxon>Leishmania</taxon>
    </lineage>
</organism>
<feature type="region of interest" description="Disordered" evidence="1">
    <location>
        <begin position="100"/>
        <end position="119"/>
    </location>
</feature>
<proteinExistence type="predicted"/>
<evidence type="ECO:0000313" key="3">
    <source>
        <dbReference type="Proteomes" id="UP000007259"/>
    </source>
</evidence>
<dbReference type="RefSeq" id="XP_003875893.1">
    <property type="nucleotide sequence ID" value="XM_003875844.1"/>
</dbReference>
<keyword evidence="3" id="KW-1185">Reference proteome</keyword>
<dbReference type="EMBL" id="FR799577">
    <property type="protein sequence ID" value="CBZ27407.1"/>
    <property type="molecule type" value="Genomic_DNA"/>
</dbReference>
<evidence type="ECO:0000313" key="2">
    <source>
        <dbReference type="EMBL" id="CBZ27407.1"/>
    </source>
</evidence>
<protein>
    <submittedName>
        <fullName evidence="2">Uncharacterized protein</fullName>
    </submittedName>
</protein>